<evidence type="ECO:0000313" key="7">
    <source>
        <dbReference type="Proteomes" id="UP001059836"/>
    </source>
</evidence>
<evidence type="ECO:0000256" key="3">
    <source>
        <dbReference type="ARBA" id="ARBA00022827"/>
    </source>
</evidence>
<dbReference type="InterPro" id="IPR050315">
    <property type="entry name" value="FAD-oxidoreductase_2"/>
</dbReference>
<dbReference type="SUPFAM" id="SSF51905">
    <property type="entry name" value="FAD/NAD(P)-binding domain"/>
    <property type="match status" value="1"/>
</dbReference>
<evidence type="ECO:0000259" key="5">
    <source>
        <dbReference type="Pfam" id="PF00890"/>
    </source>
</evidence>
<evidence type="ECO:0000256" key="4">
    <source>
        <dbReference type="ARBA" id="ARBA00023002"/>
    </source>
</evidence>
<protein>
    <submittedName>
        <fullName evidence="6">FAD-binding protein</fullName>
    </submittedName>
</protein>
<name>A0ABX6IPK2_9ACTN</name>
<comment type="cofactor">
    <cofactor evidence="1">
        <name>FAD</name>
        <dbReference type="ChEBI" id="CHEBI:57692"/>
    </cofactor>
</comment>
<evidence type="ECO:0000313" key="6">
    <source>
        <dbReference type="EMBL" id="QHN37075.1"/>
    </source>
</evidence>
<dbReference type="InterPro" id="IPR036188">
    <property type="entry name" value="FAD/NAD-bd_sf"/>
</dbReference>
<feature type="domain" description="FAD-dependent oxidoreductase 2 FAD-binding" evidence="5">
    <location>
        <begin position="8"/>
        <end position="493"/>
    </location>
</feature>
<keyword evidence="3" id="KW-0274">FAD</keyword>
<evidence type="ECO:0000256" key="1">
    <source>
        <dbReference type="ARBA" id="ARBA00001974"/>
    </source>
</evidence>
<dbReference type="RefSeq" id="WP_260840181.1">
    <property type="nucleotide sequence ID" value="NZ_CP045809.1"/>
</dbReference>
<dbReference type="InterPro" id="IPR003953">
    <property type="entry name" value="FAD-dep_OxRdtase_2_FAD-bd"/>
</dbReference>
<accession>A0ABX6IPK2</accession>
<organism evidence="6 7">
    <name type="scientific">Gordonia pseudamarae</name>
    <dbReference type="NCBI Taxonomy" id="2831662"/>
    <lineage>
        <taxon>Bacteria</taxon>
        <taxon>Bacillati</taxon>
        <taxon>Actinomycetota</taxon>
        <taxon>Actinomycetes</taxon>
        <taxon>Mycobacteriales</taxon>
        <taxon>Gordoniaceae</taxon>
        <taxon>Gordonia</taxon>
    </lineage>
</organism>
<gene>
    <name evidence="6" type="ORF">GII31_21420</name>
</gene>
<sequence length="519" mass="54489">MAWDKSYDVVVIGSGGAALAGAVAAATRGLSTCVIEKTEYFGGTSAYSGGSVWLPGNHVLARDGVDDSVAKGLEYFHTVVGDRTPEDVQRAFLETGPEVAGFLENSAGIPLMHQPFPDYFAAPGRSANGRSIFAREITAEEVGSRLSDIRPMVSADQFDVPVDRSVLIGGQAWIARLVLALDQSENADLRLRTRALSLVQEAGRVVGVIVDGDDGPQNLEARGGVLVAAGGYEADAALRREWTQMPTADWTSSSPDTGTGDAVRMLQEAGAKLDLLDQCWWAPATLFPNGRAVFTLGLRAGIVVDGSGQRFANELLPYDQMGRAMRERMLSEPGTEFWFVFDDTAGDQMPAIASPAPIIGEMTAAGLWHTADSAAELAESIGVDGERLTATIDRFNGFARQGHDDDFARGEDPYGRFFVGGTVAADCLLPIGGKRLHAVRLVLGDLGTKGGAVIDRNGAVQGVGGRSIDGLYAAGNSSASISGSAYPGPGTPLGSGMVMAYRAVTDMIARMPSAAKVLA</sequence>
<evidence type="ECO:0000256" key="2">
    <source>
        <dbReference type="ARBA" id="ARBA00022630"/>
    </source>
</evidence>
<dbReference type="PANTHER" id="PTHR43400:SF10">
    <property type="entry name" value="3-OXOSTEROID 1-DEHYDROGENASE"/>
    <property type="match status" value="1"/>
</dbReference>
<dbReference type="Gene3D" id="3.50.50.60">
    <property type="entry name" value="FAD/NAD(P)-binding domain"/>
    <property type="match status" value="1"/>
</dbReference>
<dbReference type="SUPFAM" id="SSF56425">
    <property type="entry name" value="Succinate dehydrogenase/fumarate reductase flavoprotein, catalytic domain"/>
    <property type="match status" value="1"/>
</dbReference>
<dbReference type="EMBL" id="CP045809">
    <property type="protein sequence ID" value="QHN37075.1"/>
    <property type="molecule type" value="Genomic_DNA"/>
</dbReference>
<keyword evidence="7" id="KW-1185">Reference proteome</keyword>
<dbReference type="Proteomes" id="UP001059836">
    <property type="component" value="Chromosome"/>
</dbReference>
<keyword evidence="4" id="KW-0560">Oxidoreductase</keyword>
<dbReference type="Gene3D" id="3.90.700.10">
    <property type="entry name" value="Succinate dehydrogenase/fumarate reductase flavoprotein, catalytic domain"/>
    <property type="match status" value="1"/>
</dbReference>
<dbReference type="PANTHER" id="PTHR43400">
    <property type="entry name" value="FUMARATE REDUCTASE"/>
    <property type="match status" value="1"/>
</dbReference>
<reference evidence="6" key="1">
    <citation type="journal article" date="2021" name="Nat. Microbiol.">
        <title>Cocultivation of an ultrasmall environmental parasitic bacterium with lytic ability against bacteria associated with wastewater foams.</title>
        <authorList>
            <person name="Batinovic S."/>
            <person name="Rose J.J.A."/>
            <person name="Ratcliffe J."/>
            <person name="Seviour R.J."/>
            <person name="Petrovski S."/>
        </authorList>
    </citation>
    <scope>NUCLEOTIDE SEQUENCE</scope>
    <source>
        <strain evidence="6">CON9</strain>
    </source>
</reference>
<proteinExistence type="predicted"/>
<keyword evidence="2" id="KW-0285">Flavoprotein</keyword>
<dbReference type="InterPro" id="IPR027477">
    <property type="entry name" value="Succ_DH/fumarate_Rdtase_cat_sf"/>
</dbReference>
<dbReference type="Pfam" id="PF00890">
    <property type="entry name" value="FAD_binding_2"/>
    <property type="match status" value="1"/>
</dbReference>